<dbReference type="EMBL" id="EF101928">
    <property type="protein sequence ID" value="ABT16542.1"/>
    <property type="molecule type" value="Genomic_DNA"/>
</dbReference>
<proteinExistence type="predicted"/>
<dbReference type="KEGG" id="vg:5470363"/>
<sequence length="100" mass="11272">MYILKCTPFTLSLPFSWFSLPRCFTCGLPNPLLSESSPLIPNQRATAPTRLTSLMTLGFRMGPTLPLWPKTKTTPWKPSMTTNPVQERGRRPRRAPEAPS</sequence>
<evidence type="ECO:0000313" key="3">
    <source>
        <dbReference type="Proteomes" id="UP000202420"/>
    </source>
</evidence>
<dbReference type="Proteomes" id="UP000202420">
    <property type="component" value="Segment"/>
</dbReference>
<reference evidence="2 3" key="1">
    <citation type="submission" date="2006-09" db="EMBL/GenBank/DDBJ databases">
        <title>Sequence and annotation of the 288-kb ATCV-1 virus that infects an endosymbiotic Chlorella strain of the heliozoon Acanthocystis turfacea.</title>
        <authorList>
            <person name="Fitzgerald L.A."/>
            <person name="Graves M.V."/>
            <person name="Li X."/>
            <person name="Pfitzner A.J.P."/>
            <person name="Hartigan J."/>
            <person name="Van Etten J.L."/>
        </authorList>
    </citation>
    <scope>NUCLEOTIDE SEQUENCE [LARGE SCALE GENOMIC DNA]</scope>
    <source>
        <strain evidence="2 3">ATCV-1</strain>
    </source>
</reference>
<dbReference type="RefSeq" id="YP_001426889.1">
    <property type="nucleotide sequence ID" value="NC_008724.1"/>
</dbReference>
<protein>
    <submittedName>
        <fullName evidence="2">Uncharacterized protein z408L</fullName>
    </submittedName>
</protein>
<evidence type="ECO:0000256" key="1">
    <source>
        <dbReference type="SAM" id="MobiDB-lite"/>
    </source>
</evidence>
<evidence type="ECO:0000313" key="2">
    <source>
        <dbReference type="EMBL" id="ABT16542.1"/>
    </source>
</evidence>
<organism evidence="2 3">
    <name type="scientific">Chlorovirus heliozoae</name>
    <dbReference type="NCBI Taxonomy" id="322019"/>
    <lineage>
        <taxon>Viruses</taxon>
        <taxon>Varidnaviria</taxon>
        <taxon>Bamfordvirae</taxon>
        <taxon>Nucleocytoviricota</taxon>
        <taxon>Megaviricetes</taxon>
        <taxon>Algavirales</taxon>
        <taxon>Phycodnaviridae</taxon>
        <taxon>Chlorovirus</taxon>
    </lineage>
</organism>
<gene>
    <name evidence="2" type="primary">z408L</name>
    <name evidence="2" type="ORF">ATCV1_z408L</name>
</gene>
<name>A7K918_9PHYC</name>
<feature type="region of interest" description="Disordered" evidence="1">
    <location>
        <begin position="66"/>
        <end position="100"/>
    </location>
</feature>
<dbReference type="GeneID" id="5470363"/>
<feature type="compositionally biased region" description="Low complexity" evidence="1">
    <location>
        <begin position="66"/>
        <end position="78"/>
    </location>
</feature>
<accession>A7K918</accession>
<keyword evidence="3" id="KW-1185">Reference proteome</keyword>